<feature type="region of interest" description="Disordered" evidence="5">
    <location>
        <begin position="448"/>
        <end position="479"/>
    </location>
</feature>
<keyword evidence="4 6" id="KW-0472">Membrane</keyword>
<feature type="transmembrane region" description="Helical" evidence="6">
    <location>
        <begin position="156"/>
        <end position="175"/>
    </location>
</feature>
<dbReference type="Proteomes" id="UP000275408">
    <property type="component" value="Unassembled WGS sequence"/>
</dbReference>
<dbReference type="AlphaFoldDB" id="A0A3M6TA70"/>
<keyword evidence="9" id="KW-1185">Reference proteome</keyword>
<comment type="caution">
    <text evidence="8">The sequence shown here is derived from an EMBL/GenBank/DDBJ whole genome shotgun (WGS) entry which is preliminary data.</text>
</comment>
<feature type="region of interest" description="Disordered" evidence="5">
    <location>
        <begin position="13"/>
        <end position="38"/>
    </location>
</feature>
<dbReference type="GO" id="GO:0005227">
    <property type="term" value="F:calcium-activated cation channel activity"/>
    <property type="evidence" value="ECO:0007669"/>
    <property type="project" value="InterPro"/>
</dbReference>
<dbReference type="Gene3D" id="1.20.120.350">
    <property type="entry name" value="Voltage-gated potassium channels. Chain C"/>
    <property type="match status" value="1"/>
</dbReference>
<evidence type="ECO:0000313" key="9">
    <source>
        <dbReference type="Proteomes" id="UP000275408"/>
    </source>
</evidence>
<accession>A0A3M6TA70</accession>
<feature type="transmembrane region" description="Helical" evidence="6">
    <location>
        <begin position="320"/>
        <end position="343"/>
    </location>
</feature>
<feature type="transmembrane region" description="Helical" evidence="6">
    <location>
        <begin position="251"/>
        <end position="273"/>
    </location>
</feature>
<feature type="non-terminal residue" evidence="8">
    <location>
        <position position="1"/>
    </location>
</feature>
<feature type="region of interest" description="Disordered" evidence="5">
    <location>
        <begin position="514"/>
        <end position="536"/>
    </location>
</feature>
<evidence type="ECO:0000256" key="3">
    <source>
        <dbReference type="ARBA" id="ARBA00022989"/>
    </source>
</evidence>
<evidence type="ECO:0000256" key="5">
    <source>
        <dbReference type="SAM" id="MobiDB-lite"/>
    </source>
</evidence>
<dbReference type="OrthoDB" id="2984333at2759"/>
<evidence type="ECO:0000256" key="4">
    <source>
        <dbReference type="ARBA" id="ARBA00023136"/>
    </source>
</evidence>
<reference evidence="8 9" key="1">
    <citation type="journal article" date="2018" name="Sci. Rep.">
        <title>Comparative analysis of the Pocillopora damicornis genome highlights role of immune system in coral evolution.</title>
        <authorList>
            <person name="Cunning R."/>
            <person name="Bay R.A."/>
            <person name="Gillette P."/>
            <person name="Baker A.C."/>
            <person name="Traylor-Knowles N."/>
        </authorList>
    </citation>
    <scope>NUCLEOTIDE SEQUENCE [LARGE SCALE GENOMIC DNA]</scope>
    <source>
        <strain evidence="8">RSMAS</strain>
        <tissue evidence="8">Whole animal</tissue>
    </source>
</reference>
<dbReference type="GO" id="GO:0036128">
    <property type="term" value="C:CatSper complex"/>
    <property type="evidence" value="ECO:0007669"/>
    <property type="project" value="InterPro"/>
</dbReference>
<gene>
    <name evidence="8" type="ORF">pdam_00014752</name>
</gene>
<dbReference type="PANTHER" id="PTHR47077:SF1">
    <property type="entry name" value="CATION CHANNEL SPERM-ASSOCIATED PROTEIN 4"/>
    <property type="match status" value="1"/>
</dbReference>
<dbReference type="EMBL" id="RCHS01004043">
    <property type="protein sequence ID" value="RMX38154.1"/>
    <property type="molecule type" value="Genomic_DNA"/>
</dbReference>
<proteinExistence type="predicted"/>
<dbReference type="GO" id="GO:0048240">
    <property type="term" value="P:sperm capacitation"/>
    <property type="evidence" value="ECO:0007669"/>
    <property type="project" value="TreeGrafter"/>
</dbReference>
<name>A0A3M6TA70_POCDA</name>
<evidence type="ECO:0000256" key="2">
    <source>
        <dbReference type="ARBA" id="ARBA00022692"/>
    </source>
</evidence>
<feature type="transmembrane region" description="Helical" evidence="6">
    <location>
        <begin position="280"/>
        <end position="300"/>
    </location>
</feature>
<feature type="domain" description="Ion transport" evidence="7">
    <location>
        <begin position="125"/>
        <end position="345"/>
    </location>
</feature>
<protein>
    <recommendedName>
        <fullName evidence="7">Ion transport domain-containing protein</fullName>
    </recommendedName>
</protein>
<dbReference type="Gene3D" id="1.10.287.70">
    <property type="match status" value="1"/>
</dbReference>
<dbReference type="PANTHER" id="PTHR47077">
    <property type="entry name" value="ION_TRANS DOMAIN-CONTAINING PROTEIN"/>
    <property type="match status" value="1"/>
</dbReference>
<dbReference type="Pfam" id="PF00520">
    <property type="entry name" value="Ion_trans"/>
    <property type="match status" value="1"/>
</dbReference>
<sequence length="536" mass="60599">GVNQVKLLNKITTGFSKNEGDSSEETADKQEKTNMTSSLKSTVDRVMLRMKVTSILKDVSGKDKEEEKSEKEFHAVFHAVQNEKEELLMSKENEEENMWDIVDLDDEAIEEYASNELLGQFLSNTVFRTGILCVILFNSILIAVETDQELEEKYSHLFSVLDQCLMTIFVCEILVKWYHGFFMFWKRGWNVLDFFIVVALLLGPLLSTGSGSRGVLRILRVLRAFRSLRSITSLPGLQIVVQTILQSVPDMANIVLLLVIIMLVFSVIGVTLFRDIVPMYFGNLSSSMFYLFVCLTQDGWMEIFKAFQDVGETYYIGGGLFLLVFIAIGAFVFANLVVAVVVTNLEFAMMDVKTEGKDRGEKDDLKAKLDGDDTTLKTVGVEEVPSFVYLKQMPFQLPDLTKIPSEKLENYFLILSAIEENLGESKRIKAEINEIIGEVSELQEKAKKEGILKNDNEPDDTKTRSDDNFEPTQITGGDLMSNLMEMEQGKLFDSRKETLGSMLREGARLVSTVTQKKNTTDERRRPSIPATFFNKG</sequence>
<dbReference type="SUPFAM" id="SSF81324">
    <property type="entry name" value="Voltage-gated potassium channels"/>
    <property type="match status" value="1"/>
</dbReference>
<evidence type="ECO:0000313" key="8">
    <source>
        <dbReference type="EMBL" id="RMX38154.1"/>
    </source>
</evidence>
<dbReference type="STRING" id="46731.A0A3M6TA70"/>
<dbReference type="GO" id="GO:0097228">
    <property type="term" value="C:sperm principal piece"/>
    <property type="evidence" value="ECO:0007669"/>
    <property type="project" value="TreeGrafter"/>
</dbReference>
<organism evidence="8 9">
    <name type="scientific">Pocillopora damicornis</name>
    <name type="common">Cauliflower coral</name>
    <name type="synonym">Millepora damicornis</name>
    <dbReference type="NCBI Taxonomy" id="46731"/>
    <lineage>
        <taxon>Eukaryota</taxon>
        <taxon>Metazoa</taxon>
        <taxon>Cnidaria</taxon>
        <taxon>Anthozoa</taxon>
        <taxon>Hexacorallia</taxon>
        <taxon>Scleractinia</taxon>
        <taxon>Astrocoeniina</taxon>
        <taxon>Pocilloporidae</taxon>
        <taxon>Pocillopora</taxon>
    </lineage>
</organism>
<dbReference type="InterPro" id="IPR028744">
    <property type="entry name" value="CatSper4"/>
</dbReference>
<dbReference type="InterPro" id="IPR005821">
    <property type="entry name" value="Ion_trans_dom"/>
</dbReference>
<dbReference type="GO" id="GO:0001669">
    <property type="term" value="C:acrosomal vesicle"/>
    <property type="evidence" value="ECO:0007669"/>
    <property type="project" value="TreeGrafter"/>
</dbReference>
<keyword evidence="2 6" id="KW-0812">Transmembrane</keyword>
<evidence type="ECO:0000256" key="6">
    <source>
        <dbReference type="SAM" id="Phobius"/>
    </source>
</evidence>
<feature type="transmembrane region" description="Helical" evidence="6">
    <location>
        <begin position="187"/>
        <end position="206"/>
    </location>
</feature>
<evidence type="ECO:0000256" key="1">
    <source>
        <dbReference type="ARBA" id="ARBA00004141"/>
    </source>
</evidence>
<dbReference type="GO" id="GO:0030317">
    <property type="term" value="P:flagellated sperm motility"/>
    <property type="evidence" value="ECO:0007669"/>
    <property type="project" value="InterPro"/>
</dbReference>
<feature type="transmembrane region" description="Helical" evidence="6">
    <location>
        <begin position="125"/>
        <end position="144"/>
    </location>
</feature>
<keyword evidence="3 6" id="KW-1133">Transmembrane helix</keyword>
<dbReference type="InterPro" id="IPR027359">
    <property type="entry name" value="Volt_channel_dom_sf"/>
</dbReference>
<evidence type="ECO:0000259" key="7">
    <source>
        <dbReference type="Pfam" id="PF00520"/>
    </source>
</evidence>
<feature type="compositionally biased region" description="Basic and acidic residues" evidence="5">
    <location>
        <begin position="448"/>
        <end position="467"/>
    </location>
</feature>
<dbReference type="GO" id="GO:0006814">
    <property type="term" value="P:sodium ion transport"/>
    <property type="evidence" value="ECO:0007669"/>
    <property type="project" value="TreeGrafter"/>
</dbReference>
<dbReference type="GO" id="GO:0005245">
    <property type="term" value="F:voltage-gated calcium channel activity"/>
    <property type="evidence" value="ECO:0007669"/>
    <property type="project" value="TreeGrafter"/>
</dbReference>
<comment type="subcellular location">
    <subcellularLocation>
        <location evidence="1">Membrane</location>
        <topology evidence="1">Multi-pass membrane protein</topology>
    </subcellularLocation>
</comment>